<organism evidence="1 2">
    <name type="scientific">Thiobaca trueperi</name>
    <dbReference type="NCBI Taxonomy" id="127458"/>
    <lineage>
        <taxon>Bacteria</taxon>
        <taxon>Pseudomonadati</taxon>
        <taxon>Pseudomonadota</taxon>
        <taxon>Gammaproteobacteria</taxon>
        <taxon>Chromatiales</taxon>
        <taxon>Chromatiaceae</taxon>
        <taxon>Thiobaca</taxon>
    </lineage>
</organism>
<evidence type="ECO:0008006" key="3">
    <source>
        <dbReference type="Google" id="ProtNLM"/>
    </source>
</evidence>
<dbReference type="RefSeq" id="WP_132978370.1">
    <property type="nucleotide sequence ID" value="NZ_SMAO01000010.1"/>
</dbReference>
<dbReference type="EMBL" id="SMAO01000010">
    <property type="protein sequence ID" value="TCT19013.1"/>
    <property type="molecule type" value="Genomic_DNA"/>
</dbReference>
<dbReference type="Gene3D" id="3.40.190.10">
    <property type="entry name" value="Periplasmic binding protein-like II"/>
    <property type="match status" value="1"/>
</dbReference>
<evidence type="ECO:0000313" key="2">
    <source>
        <dbReference type="Proteomes" id="UP000295717"/>
    </source>
</evidence>
<name>A0A4R3MW97_9GAMM</name>
<dbReference type="AlphaFoldDB" id="A0A4R3MW97"/>
<dbReference type="OrthoDB" id="5368544at2"/>
<reference evidence="1 2" key="1">
    <citation type="submission" date="2019-03" db="EMBL/GenBank/DDBJ databases">
        <title>Genomic Encyclopedia of Type Strains, Phase IV (KMG-IV): sequencing the most valuable type-strain genomes for metagenomic binning, comparative biology and taxonomic classification.</title>
        <authorList>
            <person name="Goeker M."/>
        </authorList>
    </citation>
    <scope>NUCLEOTIDE SEQUENCE [LARGE SCALE GENOMIC DNA]</scope>
    <source>
        <strain evidence="1 2">DSM 13587</strain>
    </source>
</reference>
<comment type="caution">
    <text evidence="1">The sequence shown here is derived from an EMBL/GenBank/DDBJ whole genome shotgun (WGS) entry which is preliminary data.</text>
</comment>
<dbReference type="Proteomes" id="UP000295717">
    <property type="component" value="Unassembled WGS sequence"/>
</dbReference>
<protein>
    <recommendedName>
        <fullName evidence="3">Phosphate ABC transporter substrate-binding protein</fullName>
    </recommendedName>
</protein>
<gene>
    <name evidence="1" type="ORF">EDC35_11060</name>
</gene>
<proteinExistence type="predicted"/>
<evidence type="ECO:0000313" key="1">
    <source>
        <dbReference type="EMBL" id="TCT19013.1"/>
    </source>
</evidence>
<keyword evidence="2" id="KW-1185">Reference proteome</keyword>
<accession>A0A4R3MW97</accession>
<sequence>MPTPIVLLTRLLLFWLLGTTVLWADPGVLVVMNSASGVESLTRDQVVNIFLGRFRQLPNGMPALPIDQPADQPLKATFYQRLVNKQLAEIRAYWARLVFSGKTTPPRQAETPEQVLQWLAENPGAVAYLDTDPPSQVRIVFVLSAAP</sequence>
<dbReference type="SUPFAM" id="SSF53850">
    <property type="entry name" value="Periplasmic binding protein-like II"/>
    <property type="match status" value="1"/>
</dbReference>